<feature type="non-terminal residue" evidence="3">
    <location>
        <position position="1"/>
    </location>
</feature>
<organism evidence="3 4">
    <name type="scientific">Trifolium pratense</name>
    <name type="common">Red clover</name>
    <dbReference type="NCBI Taxonomy" id="57577"/>
    <lineage>
        <taxon>Eukaryota</taxon>
        <taxon>Viridiplantae</taxon>
        <taxon>Streptophyta</taxon>
        <taxon>Embryophyta</taxon>
        <taxon>Tracheophyta</taxon>
        <taxon>Spermatophyta</taxon>
        <taxon>Magnoliopsida</taxon>
        <taxon>eudicotyledons</taxon>
        <taxon>Gunneridae</taxon>
        <taxon>Pentapetalae</taxon>
        <taxon>rosids</taxon>
        <taxon>fabids</taxon>
        <taxon>Fabales</taxon>
        <taxon>Fabaceae</taxon>
        <taxon>Papilionoideae</taxon>
        <taxon>50 kb inversion clade</taxon>
        <taxon>NPAAA clade</taxon>
        <taxon>Hologalegina</taxon>
        <taxon>IRL clade</taxon>
        <taxon>Trifolieae</taxon>
        <taxon>Trifolium</taxon>
    </lineage>
</organism>
<dbReference type="PANTHER" id="PTHR48055:SF31">
    <property type="entry name" value="RECEPTOR-LIKE PROTEIN KINASE 2"/>
    <property type="match status" value="1"/>
</dbReference>
<dbReference type="STRING" id="57577.A0A2K3NGQ6"/>
<reference evidence="3 4" key="1">
    <citation type="journal article" date="2014" name="Am. J. Bot.">
        <title>Genome assembly and annotation for red clover (Trifolium pratense; Fabaceae).</title>
        <authorList>
            <person name="Istvanek J."/>
            <person name="Jaros M."/>
            <person name="Krenek A."/>
            <person name="Repkova J."/>
        </authorList>
    </citation>
    <scope>NUCLEOTIDE SEQUENCE [LARGE SCALE GENOMIC DNA]</scope>
    <source>
        <strain evidence="4">cv. Tatra</strain>
        <tissue evidence="3">Young leaves</tissue>
    </source>
</reference>
<dbReference type="InterPro" id="IPR011009">
    <property type="entry name" value="Kinase-like_dom_sf"/>
</dbReference>
<feature type="domain" description="Serine-threonine/tyrosine-protein kinase catalytic" evidence="2">
    <location>
        <begin position="6"/>
        <end position="100"/>
    </location>
</feature>
<dbReference type="Pfam" id="PF07714">
    <property type="entry name" value="PK_Tyr_Ser-Thr"/>
    <property type="match status" value="1"/>
</dbReference>
<feature type="compositionally biased region" description="Low complexity" evidence="1">
    <location>
        <begin position="145"/>
        <end position="161"/>
    </location>
</feature>
<keyword evidence="3" id="KW-0675">Receptor</keyword>
<reference evidence="3 4" key="2">
    <citation type="journal article" date="2017" name="Front. Plant Sci.">
        <title>Gene Classification and Mining of Molecular Markers Useful in Red Clover (Trifolium pratense) Breeding.</title>
        <authorList>
            <person name="Istvanek J."/>
            <person name="Dluhosova J."/>
            <person name="Dluhos P."/>
            <person name="Patkova L."/>
            <person name="Nedelnik J."/>
            <person name="Repkova J."/>
        </authorList>
    </citation>
    <scope>NUCLEOTIDE SEQUENCE [LARGE SCALE GENOMIC DNA]</scope>
    <source>
        <strain evidence="4">cv. Tatra</strain>
        <tissue evidence="3">Young leaves</tissue>
    </source>
</reference>
<dbReference type="Gene3D" id="1.10.510.10">
    <property type="entry name" value="Transferase(Phosphotransferase) domain 1"/>
    <property type="match status" value="1"/>
</dbReference>
<accession>A0A2K3NGQ6</accession>
<dbReference type="InterPro" id="IPR051564">
    <property type="entry name" value="LRR_receptor-like_kinase"/>
</dbReference>
<dbReference type="Proteomes" id="UP000236291">
    <property type="component" value="Unassembled WGS sequence"/>
</dbReference>
<feature type="region of interest" description="Disordered" evidence="1">
    <location>
        <begin position="107"/>
        <end position="128"/>
    </location>
</feature>
<dbReference type="EMBL" id="ASHM01021077">
    <property type="protein sequence ID" value="PNY02228.1"/>
    <property type="molecule type" value="Genomic_DNA"/>
</dbReference>
<protein>
    <submittedName>
        <fullName evidence="3">LRR receptor-like kinase resistance protein</fullName>
    </submittedName>
</protein>
<dbReference type="AlphaFoldDB" id="A0A2K3NGQ6"/>
<feature type="region of interest" description="Disordered" evidence="1">
    <location>
        <begin position="145"/>
        <end position="167"/>
    </location>
</feature>
<dbReference type="SUPFAM" id="SSF56112">
    <property type="entry name" value="Protein kinase-like (PK-like)"/>
    <property type="match status" value="1"/>
</dbReference>
<name>A0A2K3NGQ6_TRIPR</name>
<proteinExistence type="predicted"/>
<dbReference type="GO" id="GO:0016020">
    <property type="term" value="C:membrane"/>
    <property type="evidence" value="ECO:0007669"/>
    <property type="project" value="TreeGrafter"/>
</dbReference>
<dbReference type="GO" id="GO:0004672">
    <property type="term" value="F:protein kinase activity"/>
    <property type="evidence" value="ECO:0007669"/>
    <property type="project" value="InterPro"/>
</dbReference>
<gene>
    <name evidence="3" type="ORF">L195_g025533</name>
</gene>
<evidence type="ECO:0000256" key="1">
    <source>
        <dbReference type="SAM" id="MobiDB-lite"/>
    </source>
</evidence>
<evidence type="ECO:0000259" key="2">
    <source>
        <dbReference type="Pfam" id="PF07714"/>
    </source>
</evidence>
<comment type="caution">
    <text evidence="3">The sequence shown here is derived from an EMBL/GenBank/DDBJ whole genome shotgun (WGS) entry which is preliminary data.</text>
</comment>
<sequence length="167" mass="18276">EYACMLKITEKSDVYSFGVVLLEIITGKRPVDPSFPDGIHVIQWVREHLKSKKDPIEVIDSKLQGHPDTQIQEMLQALGIALLCTSNRADDRPTMKDVAALLREIQHDTTSGAEPHKPKRSEASSYSSSSVTPAQLLLLQSNSHSSSISYSSSSAAAAYHSPRTSLT</sequence>
<keyword evidence="3" id="KW-0418">Kinase</keyword>
<evidence type="ECO:0000313" key="3">
    <source>
        <dbReference type="EMBL" id="PNY02228.1"/>
    </source>
</evidence>
<keyword evidence="3" id="KW-0808">Transferase</keyword>
<dbReference type="InterPro" id="IPR001245">
    <property type="entry name" value="Ser-Thr/Tyr_kinase_cat_dom"/>
</dbReference>
<dbReference type="PANTHER" id="PTHR48055">
    <property type="entry name" value="LEUCINE-RICH REPEAT RECEPTOR PROTEIN KINASE EMS1"/>
    <property type="match status" value="1"/>
</dbReference>
<evidence type="ECO:0000313" key="4">
    <source>
        <dbReference type="Proteomes" id="UP000236291"/>
    </source>
</evidence>